<feature type="transmembrane region" description="Helical" evidence="1">
    <location>
        <begin position="104"/>
        <end position="125"/>
    </location>
</feature>
<feature type="transmembrane region" description="Helical" evidence="1">
    <location>
        <begin position="189"/>
        <end position="211"/>
    </location>
</feature>
<proteinExistence type="predicted"/>
<dbReference type="EMBL" id="JAERRA010000001">
    <property type="protein sequence ID" value="MBL0720215.1"/>
    <property type="molecule type" value="Genomic_DNA"/>
</dbReference>
<reference evidence="2 3" key="1">
    <citation type="submission" date="2021-01" db="EMBL/GenBank/DDBJ databases">
        <title>Piscinibacter sp. Jin2 Genome sequencing and assembly.</title>
        <authorList>
            <person name="Kim I."/>
        </authorList>
    </citation>
    <scope>NUCLEOTIDE SEQUENCE [LARGE SCALE GENOMIC DNA]</scope>
    <source>
        <strain evidence="2 3">Jin2</strain>
    </source>
</reference>
<sequence>MLDTFFKRLGGIALGNPKLLAAQATTSPTVQAAIDSMAHPAGGPQPAPPACATLPTRPLCTTGSKPLRYRSAAATDVAATLRRARKAQAASASQQAGRLSVDDCVGIGCLLLMLLLAAVSLDGLLDLSDSTTLSAGLVLAWVRPAPKQPARPCPADCSQHHAQCPTPLACGLGEAPTHHVTWVSHPAEAAALLAALVLAGHITLTLIGISLHAGLSA</sequence>
<comment type="caution">
    <text evidence="2">The sequence shown here is derived from an EMBL/GenBank/DDBJ whole genome shotgun (WGS) entry which is preliminary data.</text>
</comment>
<evidence type="ECO:0000256" key="1">
    <source>
        <dbReference type="SAM" id="Phobius"/>
    </source>
</evidence>
<name>A0A9X0XIS3_9BURK</name>
<keyword evidence="3" id="KW-1185">Reference proteome</keyword>
<keyword evidence="1" id="KW-1133">Transmembrane helix</keyword>
<gene>
    <name evidence="2" type="ORF">JI742_09965</name>
</gene>
<dbReference type="AlphaFoldDB" id="A0A9X0XIS3"/>
<dbReference type="Proteomes" id="UP000643207">
    <property type="component" value="Unassembled WGS sequence"/>
</dbReference>
<evidence type="ECO:0000313" key="3">
    <source>
        <dbReference type="Proteomes" id="UP000643207"/>
    </source>
</evidence>
<organism evidence="2 3">
    <name type="scientific">Aquariibacter lacus</name>
    <dbReference type="NCBI Taxonomy" id="2801332"/>
    <lineage>
        <taxon>Bacteria</taxon>
        <taxon>Pseudomonadati</taxon>
        <taxon>Pseudomonadota</taxon>
        <taxon>Betaproteobacteria</taxon>
        <taxon>Burkholderiales</taxon>
        <taxon>Sphaerotilaceae</taxon>
        <taxon>Aquariibacter</taxon>
    </lineage>
</organism>
<keyword evidence="1" id="KW-0472">Membrane</keyword>
<keyword evidence="1" id="KW-0812">Transmembrane</keyword>
<protein>
    <submittedName>
        <fullName evidence="2">Uncharacterized protein</fullName>
    </submittedName>
</protein>
<evidence type="ECO:0000313" key="2">
    <source>
        <dbReference type="EMBL" id="MBL0720215.1"/>
    </source>
</evidence>
<accession>A0A9X0XIS3</accession>
<dbReference type="RefSeq" id="WP_201826098.1">
    <property type="nucleotide sequence ID" value="NZ_JAERRA010000001.1"/>
</dbReference>